<sequence length="298" mass="33815">MKIRFLFYFPVLQAAHATVLEYYYDSLGSTCQVDSVKPNESDDMGMVAPPYVSFVQCNENIELSGYNERPFRVYFANDNDHYSTWVQAGTLFNISLQNAYITGGQFKPLQGPAYEVTSSYQAPLMREYTKENVEIQHDTHVNEGNSSTVDLLWSDVNDVAPDLVIVAGCMNTSDEEYWVKDHFHPKGALYISLVGTLCFIVGDVKKCISPFWEDPCDDCVGSVRWVSPLLRYNETFRSSNNSSTMVNEMLGYSCIHPYAFAVEKFNYMKDDTLPNFVDIPGDTMVVYDSVVYSKIITL</sequence>
<dbReference type="AlphaFoldDB" id="A0A6C0KXD5"/>
<protein>
    <submittedName>
        <fullName evidence="1">Uncharacterized protein</fullName>
    </submittedName>
</protein>
<evidence type="ECO:0000313" key="1">
    <source>
        <dbReference type="EMBL" id="QHU22259.1"/>
    </source>
</evidence>
<dbReference type="EMBL" id="MN741005">
    <property type="protein sequence ID" value="QHU22259.1"/>
    <property type="molecule type" value="Genomic_DNA"/>
</dbReference>
<proteinExistence type="predicted"/>
<reference evidence="1" key="1">
    <citation type="journal article" date="2020" name="Nature">
        <title>Giant virus diversity and host interactions through global metagenomics.</title>
        <authorList>
            <person name="Schulz F."/>
            <person name="Roux S."/>
            <person name="Paez-Espino D."/>
            <person name="Jungbluth S."/>
            <person name="Walsh D.A."/>
            <person name="Denef V.J."/>
            <person name="McMahon K.D."/>
            <person name="Konstantinidis K.T."/>
            <person name="Eloe-Fadrosh E.A."/>
            <person name="Kyrpides N.C."/>
            <person name="Woyke T."/>
        </authorList>
    </citation>
    <scope>NUCLEOTIDE SEQUENCE</scope>
    <source>
        <strain evidence="1">GVMAG-S-ERX555907-102</strain>
    </source>
</reference>
<name>A0A6C0KXD5_9ZZZZ</name>
<organism evidence="1">
    <name type="scientific">viral metagenome</name>
    <dbReference type="NCBI Taxonomy" id="1070528"/>
    <lineage>
        <taxon>unclassified sequences</taxon>
        <taxon>metagenomes</taxon>
        <taxon>organismal metagenomes</taxon>
    </lineage>
</organism>
<accession>A0A6C0KXD5</accession>